<dbReference type="Proteomes" id="UP000824120">
    <property type="component" value="Chromosome 2"/>
</dbReference>
<protein>
    <submittedName>
        <fullName evidence="1">Uncharacterized protein</fullName>
    </submittedName>
</protein>
<name>A0A9J6AFQ7_SOLCO</name>
<proteinExistence type="predicted"/>
<dbReference type="OrthoDB" id="631057at2759"/>
<dbReference type="EMBL" id="JACXVP010000002">
    <property type="protein sequence ID" value="KAG5623493.1"/>
    <property type="molecule type" value="Genomic_DNA"/>
</dbReference>
<organism evidence="1 2">
    <name type="scientific">Solanum commersonii</name>
    <name type="common">Commerson's wild potato</name>
    <name type="synonym">Commerson's nightshade</name>
    <dbReference type="NCBI Taxonomy" id="4109"/>
    <lineage>
        <taxon>Eukaryota</taxon>
        <taxon>Viridiplantae</taxon>
        <taxon>Streptophyta</taxon>
        <taxon>Embryophyta</taxon>
        <taxon>Tracheophyta</taxon>
        <taxon>Spermatophyta</taxon>
        <taxon>Magnoliopsida</taxon>
        <taxon>eudicotyledons</taxon>
        <taxon>Gunneridae</taxon>
        <taxon>Pentapetalae</taxon>
        <taxon>asterids</taxon>
        <taxon>lamiids</taxon>
        <taxon>Solanales</taxon>
        <taxon>Solanaceae</taxon>
        <taxon>Solanoideae</taxon>
        <taxon>Solaneae</taxon>
        <taxon>Solanum</taxon>
    </lineage>
</organism>
<dbReference type="PANTHER" id="PTHR33622:SF22">
    <property type="match status" value="1"/>
</dbReference>
<evidence type="ECO:0000313" key="1">
    <source>
        <dbReference type="EMBL" id="KAG5623493.1"/>
    </source>
</evidence>
<gene>
    <name evidence="1" type="ORF">H5410_008711</name>
</gene>
<reference evidence="1 2" key="1">
    <citation type="submission" date="2020-09" db="EMBL/GenBank/DDBJ databases">
        <title>De no assembly of potato wild relative species, Solanum commersonii.</title>
        <authorList>
            <person name="Cho K."/>
        </authorList>
    </citation>
    <scope>NUCLEOTIDE SEQUENCE [LARGE SCALE GENOMIC DNA]</scope>
    <source>
        <strain evidence="1">LZ3.2</strain>
        <tissue evidence="1">Leaf</tissue>
    </source>
</reference>
<keyword evidence="2" id="KW-1185">Reference proteome</keyword>
<accession>A0A9J6AFQ7</accession>
<comment type="caution">
    <text evidence="1">The sequence shown here is derived from an EMBL/GenBank/DDBJ whole genome shotgun (WGS) entry which is preliminary data.</text>
</comment>
<evidence type="ECO:0000313" key="2">
    <source>
        <dbReference type="Proteomes" id="UP000824120"/>
    </source>
</evidence>
<sequence length="103" mass="11959">MELEVGKGQNESANAAVTPLVTTCGWKRSIDGRFMTNLKDFVNTPMADHKICFKNNIDEKVENFRKQVHRLKRWEKFCDHPMAARRGESSDMTHAYAAFDQFY</sequence>
<dbReference type="PANTHER" id="PTHR33622">
    <property type="entry name" value="OS03G0724500 PROTEIN"/>
    <property type="match status" value="1"/>
</dbReference>
<dbReference type="AlphaFoldDB" id="A0A9J6AFQ7"/>